<dbReference type="OrthoDB" id="5505411at2"/>
<proteinExistence type="predicted"/>
<protein>
    <submittedName>
        <fullName evidence="1">Uncharacterized protein</fullName>
    </submittedName>
</protein>
<sequence length="196" mass="21961">MAPRKKDSTWTTWEDMPLDEFRVRARKAKALATEFVEKLDELFPGLVTLTKEQRKTAPRLRDGEHAMLHKVLDVVDMKPALFESLADQDEGMDPNRFETALLRERIEKHLLFSDVAASLSSVGGELGDSTLYTAVKFRESLYAAYRIAKTHAQTDRKVMDVLAPVVDFMRKNVAAAAAARRTRTPTPAELPSSGDA</sequence>
<evidence type="ECO:0000313" key="2">
    <source>
        <dbReference type="Proteomes" id="UP000002139"/>
    </source>
</evidence>
<gene>
    <name evidence="1" type="ordered locus">sce0562</name>
</gene>
<accession>A9GV76</accession>
<dbReference type="RefSeq" id="WP_012233197.1">
    <property type="nucleotide sequence ID" value="NC_010162.1"/>
</dbReference>
<reference evidence="1 2" key="1">
    <citation type="journal article" date="2007" name="Nat. Biotechnol.">
        <title>Complete genome sequence of the myxobacterium Sorangium cellulosum.</title>
        <authorList>
            <person name="Schneiker S."/>
            <person name="Perlova O."/>
            <person name="Kaiser O."/>
            <person name="Gerth K."/>
            <person name="Alici A."/>
            <person name="Altmeyer M.O."/>
            <person name="Bartels D."/>
            <person name="Bekel T."/>
            <person name="Beyer S."/>
            <person name="Bode E."/>
            <person name="Bode H.B."/>
            <person name="Bolten C.J."/>
            <person name="Choudhuri J.V."/>
            <person name="Doss S."/>
            <person name="Elnakady Y.A."/>
            <person name="Frank B."/>
            <person name="Gaigalat L."/>
            <person name="Goesmann A."/>
            <person name="Groeger C."/>
            <person name="Gross F."/>
            <person name="Jelsbak L."/>
            <person name="Jelsbak L."/>
            <person name="Kalinowski J."/>
            <person name="Kegler C."/>
            <person name="Knauber T."/>
            <person name="Konietzny S."/>
            <person name="Kopp M."/>
            <person name="Krause L."/>
            <person name="Krug D."/>
            <person name="Linke B."/>
            <person name="Mahmud T."/>
            <person name="Martinez-Arias R."/>
            <person name="McHardy A.C."/>
            <person name="Merai M."/>
            <person name="Meyer F."/>
            <person name="Mormann S."/>
            <person name="Munoz-Dorado J."/>
            <person name="Perez J."/>
            <person name="Pradella S."/>
            <person name="Rachid S."/>
            <person name="Raddatz G."/>
            <person name="Rosenau F."/>
            <person name="Rueckert C."/>
            <person name="Sasse F."/>
            <person name="Scharfe M."/>
            <person name="Schuster S.C."/>
            <person name="Suen G."/>
            <person name="Treuner-Lange A."/>
            <person name="Velicer G.J."/>
            <person name="Vorholter F.-J."/>
            <person name="Weissman K.J."/>
            <person name="Welch R.D."/>
            <person name="Wenzel S.C."/>
            <person name="Whitworth D.E."/>
            <person name="Wilhelm S."/>
            <person name="Wittmann C."/>
            <person name="Bloecker H."/>
            <person name="Puehler A."/>
            <person name="Mueller R."/>
        </authorList>
    </citation>
    <scope>NUCLEOTIDE SEQUENCE [LARGE SCALE GENOMIC DNA]</scope>
    <source>
        <strain evidence="2">So ce56</strain>
    </source>
</reference>
<dbReference type="BioCyc" id="SCEL448385:SCE_RS02945-MONOMER"/>
<dbReference type="HOGENOM" id="CLU_1389414_0_0_7"/>
<dbReference type="KEGG" id="scl:sce0562"/>
<dbReference type="Proteomes" id="UP000002139">
    <property type="component" value="Chromosome"/>
</dbReference>
<evidence type="ECO:0000313" key="1">
    <source>
        <dbReference type="EMBL" id="CAN90719.1"/>
    </source>
</evidence>
<dbReference type="EMBL" id="AM746676">
    <property type="protein sequence ID" value="CAN90719.1"/>
    <property type="molecule type" value="Genomic_DNA"/>
</dbReference>
<dbReference type="AlphaFoldDB" id="A9GV76"/>
<name>A9GV76_SORC5</name>
<organism evidence="1 2">
    <name type="scientific">Sorangium cellulosum (strain So ce56)</name>
    <name type="common">Polyangium cellulosum (strain So ce56)</name>
    <dbReference type="NCBI Taxonomy" id="448385"/>
    <lineage>
        <taxon>Bacteria</taxon>
        <taxon>Pseudomonadati</taxon>
        <taxon>Myxococcota</taxon>
        <taxon>Polyangia</taxon>
        <taxon>Polyangiales</taxon>
        <taxon>Polyangiaceae</taxon>
        <taxon>Sorangium</taxon>
    </lineage>
</organism>
<keyword evidence="2" id="KW-1185">Reference proteome</keyword>